<evidence type="ECO:0000313" key="3">
    <source>
        <dbReference type="EMBL" id="CRI49049.1"/>
    </source>
</evidence>
<reference evidence="3" key="1">
    <citation type="submission" date="2015-05" db="EMBL/GenBank/DDBJ databases">
        <authorList>
            <person name="Rattei Thomas"/>
        </authorList>
    </citation>
    <scope>NUCLEOTIDE SEQUENCE</scope>
    <source>
        <strain evidence="1">CWL029c</strain>
        <strain evidence="2">MUL2216</strain>
        <strain evidence="4">PB1</strain>
        <strain evidence="3">U1271</strain>
        <strain evidence="5">UZG1</strain>
    </source>
</reference>
<gene>
    <name evidence="2" type="ORF">BN1224_MUL2216_D_00070</name>
    <name evidence="4" type="ORF">BN1224_PB1_B_01500</name>
    <name evidence="3" type="ORF">BN1224_U1271_A_01590</name>
    <name evidence="5" type="ORF">BN1224_UZG1_A_01610</name>
    <name evidence="1" type="ORF">CWL029c_B_00920</name>
</gene>
<organism evidence="3">
    <name type="scientific">Chlamydia pneumoniae</name>
    <name type="common">Chlamydophila pneumoniae</name>
    <dbReference type="NCBI Taxonomy" id="83558"/>
    <lineage>
        <taxon>Bacteria</taxon>
        <taxon>Pseudomonadati</taxon>
        <taxon>Chlamydiota</taxon>
        <taxon>Chlamydiia</taxon>
        <taxon>Chlamydiales</taxon>
        <taxon>Chlamydiaceae</taxon>
        <taxon>Chlamydia/Chlamydophila group</taxon>
        <taxon>Chlamydia</taxon>
    </lineage>
</organism>
<protein>
    <submittedName>
        <fullName evidence="3">Uncharacterized protein</fullName>
    </submittedName>
</protein>
<evidence type="ECO:0000313" key="5">
    <source>
        <dbReference type="EMBL" id="CRI51306.1"/>
    </source>
</evidence>
<sequence>MPFLEKLKISLIPIEEMRHELFMKTHNSSSNGFSNQEKGIRTYFKSDLLGYEDLYFLRENINPN</sequence>
<evidence type="ECO:0000313" key="2">
    <source>
        <dbReference type="EMBL" id="CRI45627.1"/>
    </source>
</evidence>
<dbReference type="EMBL" id="LN847225">
    <property type="protein sequence ID" value="CRI45627.1"/>
    <property type="molecule type" value="Genomic_DNA"/>
</dbReference>
<proteinExistence type="predicted"/>
<name>A0A0F7XAK1_CHLPN</name>
<accession>A0A0F7XAK1</accession>
<dbReference type="EMBL" id="LN847002">
    <property type="protein sequence ID" value="CRI40031.1"/>
    <property type="molecule type" value="Genomic_DNA"/>
</dbReference>
<evidence type="ECO:0000313" key="4">
    <source>
        <dbReference type="EMBL" id="CRI50181.1"/>
    </source>
</evidence>
<dbReference type="AlphaFoldDB" id="A0A0F7XAK1"/>
<dbReference type="EMBL" id="LN847240">
    <property type="protein sequence ID" value="CRI50181.1"/>
    <property type="molecule type" value="Genomic_DNA"/>
</dbReference>
<dbReference type="EMBL" id="LN847245">
    <property type="protein sequence ID" value="CRI51306.1"/>
    <property type="molecule type" value="Genomic_DNA"/>
</dbReference>
<evidence type="ECO:0000313" key="1">
    <source>
        <dbReference type="EMBL" id="CRI40031.1"/>
    </source>
</evidence>
<dbReference type="PATRIC" id="fig|83558.13.peg.167"/>
<dbReference type="EMBL" id="LN847242">
    <property type="protein sequence ID" value="CRI49049.1"/>
    <property type="molecule type" value="Genomic_DNA"/>
</dbReference>